<organism evidence="2 3">
    <name type="scientific">Rhipicephalus microplus</name>
    <name type="common">Cattle tick</name>
    <name type="synonym">Boophilus microplus</name>
    <dbReference type="NCBI Taxonomy" id="6941"/>
    <lineage>
        <taxon>Eukaryota</taxon>
        <taxon>Metazoa</taxon>
        <taxon>Ecdysozoa</taxon>
        <taxon>Arthropoda</taxon>
        <taxon>Chelicerata</taxon>
        <taxon>Arachnida</taxon>
        <taxon>Acari</taxon>
        <taxon>Parasitiformes</taxon>
        <taxon>Ixodida</taxon>
        <taxon>Ixodoidea</taxon>
        <taxon>Ixodidae</taxon>
        <taxon>Rhipicephalinae</taxon>
        <taxon>Rhipicephalus</taxon>
        <taxon>Boophilus</taxon>
    </lineage>
</organism>
<reference evidence="2" key="2">
    <citation type="submission" date="2021-09" db="EMBL/GenBank/DDBJ databases">
        <authorList>
            <person name="Jia N."/>
            <person name="Wang J."/>
            <person name="Shi W."/>
            <person name="Du L."/>
            <person name="Sun Y."/>
            <person name="Zhan W."/>
            <person name="Jiang J."/>
            <person name="Wang Q."/>
            <person name="Zhang B."/>
            <person name="Ji P."/>
            <person name="Sakyi L.B."/>
            <person name="Cui X."/>
            <person name="Yuan T."/>
            <person name="Jiang B."/>
            <person name="Yang W."/>
            <person name="Lam T.T.-Y."/>
            <person name="Chang Q."/>
            <person name="Ding S."/>
            <person name="Wang X."/>
            <person name="Zhu J."/>
            <person name="Ruan X."/>
            <person name="Zhao L."/>
            <person name="Wei J."/>
            <person name="Que T."/>
            <person name="Du C."/>
            <person name="Cheng J."/>
            <person name="Dai P."/>
            <person name="Han X."/>
            <person name="Huang E."/>
            <person name="Gao Y."/>
            <person name="Liu J."/>
            <person name="Shao H."/>
            <person name="Ye R."/>
            <person name="Li L."/>
            <person name="Wei W."/>
            <person name="Wang X."/>
            <person name="Wang C."/>
            <person name="Huo Q."/>
            <person name="Li W."/>
            <person name="Guo W."/>
            <person name="Chen H."/>
            <person name="Chen S."/>
            <person name="Zhou L."/>
            <person name="Zhou L."/>
            <person name="Ni X."/>
            <person name="Tian J."/>
            <person name="Zhou Y."/>
            <person name="Sheng Y."/>
            <person name="Liu T."/>
            <person name="Pan Y."/>
            <person name="Xia L."/>
            <person name="Li J."/>
            <person name="Zhao F."/>
            <person name="Cao W."/>
        </authorList>
    </citation>
    <scope>NUCLEOTIDE SEQUENCE</scope>
    <source>
        <strain evidence="2">Rmic-2018</strain>
        <tissue evidence="2">Larvae</tissue>
    </source>
</reference>
<comment type="caution">
    <text evidence="2">The sequence shown here is derived from an EMBL/GenBank/DDBJ whole genome shotgun (WGS) entry which is preliminary data.</text>
</comment>
<sequence length="1086" mass="116035">MSTDERHLLIMVERLPDEIAQVYSRTKHKKPSQHRNSFKHRKLKDKGGDHGESDGEVLSPAARESRKPTTVSPSRLPMSLPMYSRSISLPLTREEKTEACNQSLKVKVKVEPRVKVKIKSNKRGGSHESNKVLRKIKIRRISNDVLPPSTPETDANPDVKALFTKDDEEGSSKEPSEKYEIVSSSGKVTNVHEESGAASEESGAASVFEQTTVTKGNVEAWLRGHVGESSEGVKENTNSFSEESVFKETNTSDESSVNQDTESYNSDHEEELVESDGTQRTEIDAADCTSSDTEIDEAEQCQPEVASFVDVNTAASMSDEESSHSDMLRECSTALEDIVSEVCAKKNLPVEEDGDSSDNNCAEDMATEAGLRDSPSPSVEMKDTSAQPSETIEEAIIAEVLDDSDELCVVEQNQAVLPIDVIDITDDTVVLTSLVGESQPCARTDVPPNSSASDPNSGKTSRAVTVVDLTSDDVDCYVVSPENCNDETANPEMTTAPEVTVSPKATTPEMTGAAEVTASTGMTGVCMAAAKELDQFANETISESWDVEAESILECAGEYLGHLEKCLTSLDLMQEAMKSMLVTSLQKKGHVLKQIFVLLKKLLRHPEQLNRVQSIESGFCVLLGIETSLKMLPGSQIPGLEEKEPNNATKALIQRLSIAVNDDHARVPVKTTSIAQEVPSVEHRLPQRANSANECSMNAVNARNLQPVVQRQIHHGQPVLRQGSDPNVSTLLKELKQIASPSSSSNTTVSREKAVTVEAKQVQPSRQATVASTSVAASTLLSVTSASLGRQISVLPVATAGCSGKVIALPANVTLLPATTSVSAATSSATTTNTTSVVGGAKAVSEVSPSRASPHSILQKLQQNLGLTVRPVQQKEKLDKDSTAAYGSPSQKNIPTDVATSSSETAVSRNSVITIPSGLSITSAPTRVSTADKIANKTSEQVAVIELGKAAASVAPVSVQTTTLQNARWPQHQQNVQLGVVVPGLRVVQAPSFQGRAVAIPPPPPLQWCSSTVTVGRPVGVNVWRPHVAVPPFPWGGFAPQDPRLVAGAHPSGQRVLPGQACACTAGVYTISRPQPSNIICWTVHA</sequence>
<dbReference type="AlphaFoldDB" id="A0A9J6EZU6"/>
<feature type="compositionally biased region" description="Polar residues" evidence="1">
    <location>
        <begin position="447"/>
        <end position="462"/>
    </location>
</feature>
<reference evidence="2" key="1">
    <citation type="journal article" date="2020" name="Cell">
        <title>Large-Scale Comparative Analyses of Tick Genomes Elucidate Their Genetic Diversity and Vector Capacities.</title>
        <authorList>
            <consortium name="Tick Genome and Microbiome Consortium (TIGMIC)"/>
            <person name="Jia N."/>
            <person name="Wang J."/>
            <person name="Shi W."/>
            <person name="Du L."/>
            <person name="Sun Y."/>
            <person name="Zhan W."/>
            <person name="Jiang J.F."/>
            <person name="Wang Q."/>
            <person name="Zhang B."/>
            <person name="Ji P."/>
            <person name="Bell-Sakyi L."/>
            <person name="Cui X.M."/>
            <person name="Yuan T.T."/>
            <person name="Jiang B.G."/>
            <person name="Yang W.F."/>
            <person name="Lam T.T."/>
            <person name="Chang Q.C."/>
            <person name="Ding S.J."/>
            <person name="Wang X.J."/>
            <person name="Zhu J.G."/>
            <person name="Ruan X.D."/>
            <person name="Zhao L."/>
            <person name="Wei J.T."/>
            <person name="Ye R.Z."/>
            <person name="Que T.C."/>
            <person name="Du C.H."/>
            <person name="Zhou Y.H."/>
            <person name="Cheng J.X."/>
            <person name="Dai P.F."/>
            <person name="Guo W.B."/>
            <person name="Han X.H."/>
            <person name="Huang E.J."/>
            <person name="Li L.F."/>
            <person name="Wei W."/>
            <person name="Gao Y.C."/>
            <person name="Liu J.Z."/>
            <person name="Shao H.Z."/>
            <person name="Wang X."/>
            <person name="Wang C.C."/>
            <person name="Yang T.C."/>
            <person name="Huo Q.B."/>
            <person name="Li W."/>
            <person name="Chen H.Y."/>
            <person name="Chen S.E."/>
            <person name="Zhou L.G."/>
            <person name="Ni X.B."/>
            <person name="Tian J.H."/>
            <person name="Sheng Y."/>
            <person name="Liu T."/>
            <person name="Pan Y.S."/>
            <person name="Xia L.Y."/>
            <person name="Li J."/>
            <person name="Zhao F."/>
            <person name="Cao W.C."/>
        </authorList>
    </citation>
    <scope>NUCLEOTIDE SEQUENCE</scope>
    <source>
        <strain evidence="2">Rmic-2018</strain>
    </source>
</reference>
<gene>
    <name evidence="2" type="ORF">HPB51_009163</name>
</gene>
<feature type="region of interest" description="Disordered" evidence="1">
    <location>
        <begin position="439"/>
        <end position="462"/>
    </location>
</feature>
<feature type="compositionally biased region" description="Basic and acidic residues" evidence="1">
    <location>
        <begin position="225"/>
        <end position="234"/>
    </location>
</feature>
<feature type="region of interest" description="Disordered" evidence="1">
    <location>
        <begin position="349"/>
        <end position="389"/>
    </location>
</feature>
<feature type="region of interest" description="Disordered" evidence="1">
    <location>
        <begin position="142"/>
        <end position="207"/>
    </location>
</feature>
<proteinExistence type="predicted"/>
<dbReference type="Proteomes" id="UP000821866">
    <property type="component" value="Chromosome 1"/>
</dbReference>
<feature type="compositionally biased region" description="Basic residues" evidence="1">
    <location>
        <begin position="25"/>
        <end position="44"/>
    </location>
</feature>
<evidence type="ECO:0000256" key="1">
    <source>
        <dbReference type="SAM" id="MobiDB-lite"/>
    </source>
</evidence>
<evidence type="ECO:0000313" key="3">
    <source>
        <dbReference type="Proteomes" id="UP000821866"/>
    </source>
</evidence>
<feature type="region of interest" description="Disordered" evidence="1">
    <location>
        <begin position="224"/>
        <end position="292"/>
    </location>
</feature>
<evidence type="ECO:0000313" key="2">
    <source>
        <dbReference type="EMBL" id="KAH8039907.1"/>
    </source>
</evidence>
<name>A0A9J6EZU6_RHIMP</name>
<feature type="compositionally biased region" description="Polar residues" evidence="1">
    <location>
        <begin position="235"/>
        <end position="264"/>
    </location>
</feature>
<dbReference type="VEuPathDB" id="VectorBase:LOC119163815"/>
<feature type="compositionally biased region" description="Polar residues" evidence="1">
    <location>
        <begin position="888"/>
        <end position="905"/>
    </location>
</feature>
<accession>A0A9J6EZU6</accession>
<feature type="compositionally biased region" description="Low complexity" evidence="1">
    <location>
        <begin position="196"/>
        <end position="206"/>
    </location>
</feature>
<protein>
    <submittedName>
        <fullName evidence="2">Uncharacterized protein</fullName>
    </submittedName>
</protein>
<feature type="region of interest" description="Disordered" evidence="1">
    <location>
        <begin position="23"/>
        <end position="79"/>
    </location>
</feature>
<feature type="compositionally biased region" description="Basic and acidic residues" evidence="1">
    <location>
        <begin position="170"/>
        <end position="180"/>
    </location>
</feature>
<feature type="region of interest" description="Disordered" evidence="1">
    <location>
        <begin position="878"/>
        <end position="905"/>
    </location>
</feature>
<dbReference type="EMBL" id="JABSTU010000001">
    <property type="protein sequence ID" value="KAH8039907.1"/>
    <property type="molecule type" value="Genomic_DNA"/>
</dbReference>
<keyword evidence="3" id="KW-1185">Reference proteome</keyword>